<evidence type="ECO:0000313" key="14">
    <source>
        <dbReference type="EMBL" id="AGK62121.1"/>
    </source>
</evidence>
<keyword evidence="5 13" id="KW-0812">Transmembrane</keyword>
<keyword evidence="7 13" id="KW-1133">Transmembrane helix</keyword>
<sequence length="527" mass="56687">MDFLLMALVVAIYLIVTIYLGYFGFKSTNSSEDYLVAGRKINPAIMALSYGAAFISTSAIVGFGGVAGLFGMPLLWLTFLNILVGIFIAYAVVGKRVRRFGMKTGALTFPELLGKMYGSRFLQVFAGLVVFLFMPLYAGVVLIGASRFMEVSLSIDYNMALLIMAVIIAVYVVYGGLIAVIYTDAFQGGIMLVSMIFLLISTYAFFGGVIPAHETLTSYNDLAVEIFSSKIPGHNGWTAFPTLGSVAWWVLVSSLILGVGIGVLAQPQLAVRLMTVGSDRDLDRAVPIGAFFIFIMVGTSFIVGALSNAYFLETVGKPSIAVAGGNVDKIIPAFINSFMPDWFVVLFLVTLLAAAMSTLSSQFHTIGSALGRDVFQAGLMKGRYDEKTILITRIAIAIGIVFSIFLAYILPPGVIARGTAIFFALCASSFLPAYLGGLYWSKASREGAITSILAGFTISLIYLTFVHAKEASELGICKLIFGVNTIAQFPWTVVDPIVVALPVSTVTFIAVSLVTKQKVRIVEEVKT</sequence>
<evidence type="ECO:0000256" key="11">
    <source>
        <dbReference type="ARBA" id="ARBA00023201"/>
    </source>
</evidence>
<feature type="transmembrane region" description="Helical" evidence="13">
    <location>
        <begin position="45"/>
        <end position="68"/>
    </location>
</feature>
<dbReference type="PANTHER" id="PTHR48086:SF3">
    <property type="entry name" value="SODIUM_PROLINE SYMPORTER"/>
    <property type="match status" value="1"/>
</dbReference>
<keyword evidence="10 13" id="KW-0472">Membrane</keyword>
<dbReference type="GO" id="GO:0015824">
    <property type="term" value="P:proline transport"/>
    <property type="evidence" value="ECO:0007669"/>
    <property type="project" value="TreeGrafter"/>
</dbReference>
<dbReference type="InterPro" id="IPR050277">
    <property type="entry name" value="Sodium:Solute_Symporter"/>
</dbReference>
<evidence type="ECO:0000256" key="8">
    <source>
        <dbReference type="ARBA" id="ARBA00023053"/>
    </source>
</evidence>
<evidence type="ECO:0000313" key="15">
    <source>
        <dbReference type="Proteomes" id="UP000013307"/>
    </source>
</evidence>
<comment type="similarity">
    <text evidence="2 12">Belongs to the sodium:solute symporter (SSF) (TC 2.A.21) family.</text>
</comment>
<organism evidence="14 15">
    <name type="scientific">Archaeoglobus sulfaticallidus PM70-1</name>
    <dbReference type="NCBI Taxonomy" id="387631"/>
    <lineage>
        <taxon>Archaea</taxon>
        <taxon>Methanobacteriati</taxon>
        <taxon>Methanobacteriota</taxon>
        <taxon>Archaeoglobi</taxon>
        <taxon>Archaeoglobales</taxon>
        <taxon>Archaeoglobaceae</taxon>
        <taxon>Archaeoglobus</taxon>
    </lineage>
</organism>
<dbReference type="GO" id="GO:0005886">
    <property type="term" value="C:plasma membrane"/>
    <property type="evidence" value="ECO:0007669"/>
    <property type="project" value="UniProtKB-SubCell"/>
</dbReference>
<dbReference type="EMBL" id="CP005290">
    <property type="protein sequence ID" value="AGK62121.1"/>
    <property type="molecule type" value="Genomic_DNA"/>
</dbReference>
<feature type="transmembrane region" description="Helical" evidence="13">
    <location>
        <begin position="157"/>
        <end position="182"/>
    </location>
</feature>
<keyword evidence="11" id="KW-0739">Sodium transport</keyword>
<dbReference type="GO" id="GO:0005298">
    <property type="term" value="F:proline:sodium symporter activity"/>
    <property type="evidence" value="ECO:0007669"/>
    <property type="project" value="TreeGrafter"/>
</dbReference>
<dbReference type="HOGENOM" id="CLU_018808_15_2_2"/>
<keyword evidence="15" id="KW-1185">Reference proteome</keyword>
<feature type="transmembrane region" description="Helical" evidence="13">
    <location>
        <begin position="447"/>
        <end position="465"/>
    </location>
</feature>
<evidence type="ECO:0000256" key="6">
    <source>
        <dbReference type="ARBA" id="ARBA00022847"/>
    </source>
</evidence>
<evidence type="ECO:0000256" key="9">
    <source>
        <dbReference type="ARBA" id="ARBA00023065"/>
    </source>
</evidence>
<dbReference type="GeneID" id="15393799"/>
<feature type="transmembrane region" description="Helical" evidence="13">
    <location>
        <begin position="189"/>
        <end position="210"/>
    </location>
</feature>
<feature type="transmembrane region" description="Helical" evidence="13">
    <location>
        <begin position="121"/>
        <end position="145"/>
    </location>
</feature>
<dbReference type="RefSeq" id="WP_015591717.1">
    <property type="nucleotide sequence ID" value="NC_021169.1"/>
</dbReference>
<evidence type="ECO:0000256" key="13">
    <source>
        <dbReference type="SAM" id="Phobius"/>
    </source>
</evidence>
<evidence type="ECO:0000256" key="12">
    <source>
        <dbReference type="RuleBase" id="RU362091"/>
    </source>
</evidence>
<keyword evidence="9" id="KW-0406">Ion transport</keyword>
<evidence type="ECO:0000256" key="4">
    <source>
        <dbReference type="ARBA" id="ARBA00022475"/>
    </source>
</evidence>
<evidence type="ECO:0000256" key="1">
    <source>
        <dbReference type="ARBA" id="ARBA00004651"/>
    </source>
</evidence>
<feature type="transmembrane region" description="Helical" evidence="13">
    <location>
        <begin position="390"/>
        <end position="409"/>
    </location>
</feature>
<dbReference type="InterPro" id="IPR038377">
    <property type="entry name" value="Na/Glc_symporter_sf"/>
</dbReference>
<dbReference type="Pfam" id="PF00474">
    <property type="entry name" value="SSF"/>
    <property type="match status" value="1"/>
</dbReference>
<dbReference type="STRING" id="387631.Asulf_02167"/>
<feature type="transmembrane region" description="Helical" evidence="13">
    <location>
        <begin position="246"/>
        <end position="265"/>
    </location>
</feature>
<evidence type="ECO:0000256" key="7">
    <source>
        <dbReference type="ARBA" id="ARBA00022989"/>
    </source>
</evidence>
<evidence type="ECO:0000256" key="5">
    <source>
        <dbReference type="ARBA" id="ARBA00022692"/>
    </source>
</evidence>
<feature type="transmembrane region" description="Helical" evidence="13">
    <location>
        <begin position="497"/>
        <end position="515"/>
    </location>
</feature>
<dbReference type="PROSITE" id="PS50283">
    <property type="entry name" value="NA_SOLUT_SYMP_3"/>
    <property type="match status" value="1"/>
</dbReference>
<dbReference type="PANTHER" id="PTHR48086">
    <property type="entry name" value="SODIUM/PROLINE SYMPORTER-RELATED"/>
    <property type="match status" value="1"/>
</dbReference>
<protein>
    <submittedName>
        <fullName evidence="14">Na+/panthothenate symporter</fullName>
    </submittedName>
</protein>
<dbReference type="eggNOG" id="arCOG01316">
    <property type="taxonomic scope" value="Archaea"/>
</dbReference>
<dbReference type="Proteomes" id="UP000013307">
    <property type="component" value="Chromosome"/>
</dbReference>
<comment type="subcellular location">
    <subcellularLocation>
        <location evidence="1">Cell membrane</location>
        <topology evidence="1">Multi-pass membrane protein</topology>
    </subcellularLocation>
</comment>
<evidence type="ECO:0000256" key="3">
    <source>
        <dbReference type="ARBA" id="ARBA00022448"/>
    </source>
</evidence>
<feature type="transmembrane region" description="Helical" evidence="13">
    <location>
        <begin position="6"/>
        <end position="25"/>
    </location>
</feature>
<name>N0BNB1_9EURY</name>
<feature type="transmembrane region" description="Helical" evidence="13">
    <location>
        <begin position="74"/>
        <end position="93"/>
    </location>
</feature>
<dbReference type="Gene3D" id="1.20.1730.10">
    <property type="entry name" value="Sodium/glucose cotransporter"/>
    <property type="match status" value="1"/>
</dbReference>
<feature type="transmembrane region" description="Helical" evidence="13">
    <location>
        <begin position="342"/>
        <end position="359"/>
    </location>
</feature>
<feature type="transmembrane region" description="Helical" evidence="13">
    <location>
        <begin position="286"/>
        <end position="311"/>
    </location>
</feature>
<dbReference type="OrthoDB" id="51560at2157"/>
<keyword evidence="6" id="KW-0769">Symport</keyword>
<keyword evidence="4" id="KW-1003">Cell membrane</keyword>
<dbReference type="InterPro" id="IPR018212">
    <property type="entry name" value="Na/solute_symporter_CS"/>
</dbReference>
<accession>N0BNB1</accession>
<gene>
    <name evidence="14" type="ORF">Asulf_02167</name>
</gene>
<keyword evidence="8" id="KW-0915">Sodium</keyword>
<dbReference type="AlphaFoldDB" id="N0BNB1"/>
<dbReference type="PROSITE" id="PS00456">
    <property type="entry name" value="NA_SOLUT_SYMP_1"/>
    <property type="match status" value="1"/>
</dbReference>
<evidence type="ECO:0000256" key="2">
    <source>
        <dbReference type="ARBA" id="ARBA00006434"/>
    </source>
</evidence>
<dbReference type="KEGG" id="ast:Asulf_02167"/>
<reference evidence="14 15" key="1">
    <citation type="journal article" date="2013" name="Genome Announc.">
        <title>Complete Genome Sequence of the Thermophilic and Facultatively Chemolithoautotrophic Sulfate Reducer Archaeoglobus sulfaticallidus Strain PM70-1T.</title>
        <authorList>
            <person name="Stokke R."/>
            <person name="Hocking W.P."/>
            <person name="Steinsbu B.O."/>
            <person name="Steen I.H."/>
        </authorList>
    </citation>
    <scope>NUCLEOTIDE SEQUENCE [LARGE SCALE GENOMIC DNA]</scope>
    <source>
        <strain evidence="14">PM70-1</strain>
    </source>
</reference>
<dbReference type="GO" id="GO:0015193">
    <property type="term" value="F:L-proline transmembrane transporter activity"/>
    <property type="evidence" value="ECO:0007669"/>
    <property type="project" value="TreeGrafter"/>
</dbReference>
<feature type="transmembrane region" description="Helical" evidence="13">
    <location>
        <begin position="415"/>
        <end position="435"/>
    </location>
</feature>
<keyword evidence="3" id="KW-0813">Transport</keyword>
<proteinExistence type="inferred from homology"/>
<evidence type="ECO:0000256" key="10">
    <source>
        <dbReference type="ARBA" id="ARBA00023136"/>
    </source>
</evidence>
<dbReference type="InterPro" id="IPR001734">
    <property type="entry name" value="Na/solute_symporter"/>
</dbReference>